<dbReference type="Pfam" id="PF13625">
    <property type="entry name" value="Helicase_C_3"/>
    <property type="match status" value="1"/>
</dbReference>
<proteinExistence type="predicted"/>
<comment type="caution">
    <text evidence="3">The sequence shown here is derived from an EMBL/GenBank/DDBJ whole genome shotgun (WGS) entry which is preliminary data.</text>
</comment>
<protein>
    <recommendedName>
        <fullName evidence="2">Helicase XPB/Ssl2 N-terminal domain-containing protein</fullName>
    </recommendedName>
</protein>
<evidence type="ECO:0000259" key="2">
    <source>
        <dbReference type="Pfam" id="PF13625"/>
    </source>
</evidence>
<evidence type="ECO:0000256" key="1">
    <source>
        <dbReference type="SAM" id="MobiDB-lite"/>
    </source>
</evidence>
<evidence type="ECO:0000313" key="3">
    <source>
        <dbReference type="EMBL" id="NYD21469.1"/>
    </source>
</evidence>
<dbReference type="RefSeq" id="WP_179749790.1">
    <property type="nucleotide sequence ID" value="NZ_BAAAGN010000005.1"/>
</dbReference>
<dbReference type="Proteomes" id="UP000521922">
    <property type="component" value="Unassembled WGS sequence"/>
</dbReference>
<keyword evidence="4" id="KW-1185">Reference proteome</keyword>
<feature type="domain" description="Helicase XPB/Ssl2 N-terminal" evidence="2">
    <location>
        <begin position="499"/>
        <end position="621"/>
    </location>
</feature>
<gene>
    <name evidence="3" type="ORF">BJ968_001009</name>
</gene>
<organism evidence="3 4">
    <name type="scientific">Kineococcus aurantiacus</name>
    <dbReference type="NCBI Taxonomy" id="37633"/>
    <lineage>
        <taxon>Bacteria</taxon>
        <taxon>Bacillati</taxon>
        <taxon>Actinomycetota</taxon>
        <taxon>Actinomycetes</taxon>
        <taxon>Kineosporiales</taxon>
        <taxon>Kineosporiaceae</taxon>
        <taxon>Kineococcus</taxon>
    </lineage>
</organism>
<feature type="compositionally biased region" description="Pro residues" evidence="1">
    <location>
        <begin position="666"/>
        <end position="680"/>
    </location>
</feature>
<evidence type="ECO:0000313" key="4">
    <source>
        <dbReference type="Proteomes" id="UP000521922"/>
    </source>
</evidence>
<dbReference type="AlphaFoldDB" id="A0A7Y9ATI9"/>
<accession>A0A7Y9ATI9</accession>
<dbReference type="InterPro" id="IPR032830">
    <property type="entry name" value="XPB/Ssl2_N"/>
</dbReference>
<feature type="region of interest" description="Disordered" evidence="1">
    <location>
        <begin position="658"/>
        <end position="680"/>
    </location>
</feature>
<dbReference type="EMBL" id="JACCBB010000001">
    <property type="protein sequence ID" value="NYD21469.1"/>
    <property type="molecule type" value="Genomic_DNA"/>
</dbReference>
<name>A0A7Y9ATI9_9ACTN</name>
<reference evidence="3 4" key="1">
    <citation type="submission" date="2020-07" db="EMBL/GenBank/DDBJ databases">
        <title>Sequencing the genomes of 1000 actinobacteria strains.</title>
        <authorList>
            <person name="Klenk H.-P."/>
        </authorList>
    </citation>
    <scope>NUCLEOTIDE SEQUENCE [LARGE SCALE GENOMIC DNA]</scope>
    <source>
        <strain evidence="3 4">DSM 7487</strain>
    </source>
</reference>
<sequence length="788" mass="82494">MPTAPAPRTLAEDLRARPDEDLQALFTARPDLAAPLPTSSTALATRATTRASTQRALERLDTPTLQVAEVLAVLPDPTSVTAVSKAWGAKAGEVVADLRRRALVWGPDRRLHLVAAVRDLLGPHPAGLGPTLADALGRRSPQRLAELLEDLGLEVSHDPEVALRRLTAHLAAPGTVRALLDTAPEGVSAVLDKLTWGPPTGAVERADRQVRAASSTGPVEWLLSRGLLAVSGPGTVVLPREVALALRGGRVHRTPERSAPELTVTAHPHDRVLAASAAAAAEACRLVADLGRWWGSAGPSVLRAGGLGVRDLRRTATALEVDEATAALVVETARVAGLVADDGEVEPRWLPTPAFDGWLEEDVPAQWLTLATAWLPSTRVPAMVGTRDARDSARNALGPDLDRASAPAVRQAVLAELAALPADASAPADELAARLRWAAPRRASRLRDDLVTWTLRDAGWLGVLGAGALAPAGRALLAGDEDAALRALASALPEPVREVLLQADLTAVAPGPLEPAVARRLETLARVESRGGATVYRFDAASVRRGLDEGQTADEALAFLARLSATGVPQPLEYLLRDVARRHGRVRVGRAGAYVRAEDPALLAELVADKRCAGLGLRALAPTVLAAAADPDEVLAVLRELGVAPAAEGPAGELLVRRPPAARSGPTPPPAPVTGEPPAPGPSLLAAAVQTVRGGDEDIAELERRRDRLKDAPALPAMDPATSLSVLRDAVSRRQPVWIGYVDATGAAGRHLVEPLGVDGGRVTVFDQAERTVRSFSVHRITGVVQGG</sequence>